<sequence length="68" mass="8127">MIFSFIDKINKLFEITSHYSCIIGFSFITSNLLYNKLTNKFGITIERMFDLQYIFLFFFTTKAILHII</sequence>
<keyword evidence="1" id="KW-0472">Membrane</keyword>
<evidence type="ECO:0000313" key="2">
    <source>
        <dbReference type="EMBL" id="QHT28285.1"/>
    </source>
</evidence>
<dbReference type="AlphaFoldDB" id="A0A6C0ELR6"/>
<protein>
    <submittedName>
        <fullName evidence="2">Uncharacterized protein</fullName>
    </submittedName>
</protein>
<name>A0A6C0ELR6_9ZZZZ</name>
<evidence type="ECO:0000256" key="1">
    <source>
        <dbReference type="SAM" id="Phobius"/>
    </source>
</evidence>
<reference evidence="2" key="1">
    <citation type="journal article" date="2020" name="Nature">
        <title>Giant virus diversity and host interactions through global metagenomics.</title>
        <authorList>
            <person name="Schulz F."/>
            <person name="Roux S."/>
            <person name="Paez-Espino D."/>
            <person name="Jungbluth S."/>
            <person name="Walsh D.A."/>
            <person name="Denef V.J."/>
            <person name="McMahon K.D."/>
            <person name="Konstantinidis K.T."/>
            <person name="Eloe-Fadrosh E.A."/>
            <person name="Kyrpides N.C."/>
            <person name="Woyke T."/>
        </authorList>
    </citation>
    <scope>NUCLEOTIDE SEQUENCE</scope>
    <source>
        <strain evidence="2">GVMAG-M-3300001348-25</strain>
    </source>
</reference>
<keyword evidence="1" id="KW-0812">Transmembrane</keyword>
<organism evidence="2">
    <name type="scientific">viral metagenome</name>
    <dbReference type="NCBI Taxonomy" id="1070528"/>
    <lineage>
        <taxon>unclassified sequences</taxon>
        <taxon>metagenomes</taxon>
        <taxon>organismal metagenomes</taxon>
    </lineage>
</organism>
<accession>A0A6C0ELR6</accession>
<keyword evidence="1" id="KW-1133">Transmembrane helix</keyword>
<dbReference type="EMBL" id="MN738854">
    <property type="protein sequence ID" value="QHT28285.1"/>
    <property type="molecule type" value="Genomic_DNA"/>
</dbReference>
<proteinExistence type="predicted"/>
<feature type="transmembrane region" description="Helical" evidence="1">
    <location>
        <begin position="12"/>
        <end position="34"/>
    </location>
</feature>